<dbReference type="AlphaFoldDB" id="A0A7X6R511"/>
<evidence type="ECO:0000256" key="6">
    <source>
        <dbReference type="RuleBase" id="RU000481"/>
    </source>
</evidence>
<dbReference type="GO" id="GO:0008483">
    <property type="term" value="F:transaminase activity"/>
    <property type="evidence" value="ECO:0007669"/>
    <property type="project" value="UniProtKB-KW"/>
</dbReference>
<dbReference type="RefSeq" id="WP_157113872.1">
    <property type="nucleotide sequence ID" value="NZ_JAAXOS010000011.1"/>
</dbReference>
<dbReference type="EMBL" id="JAAXOS010000011">
    <property type="protein sequence ID" value="NKY28973.1"/>
    <property type="molecule type" value="Genomic_DNA"/>
</dbReference>
<dbReference type="CDD" id="cd00609">
    <property type="entry name" value="AAT_like"/>
    <property type="match status" value="1"/>
</dbReference>
<dbReference type="PANTHER" id="PTHR46383">
    <property type="entry name" value="ASPARTATE AMINOTRANSFERASE"/>
    <property type="match status" value="1"/>
</dbReference>
<dbReference type="InterPro" id="IPR050596">
    <property type="entry name" value="AspAT/PAT-like"/>
</dbReference>
<keyword evidence="5" id="KW-0663">Pyridoxal phosphate</keyword>
<evidence type="ECO:0000313" key="9">
    <source>
        <dbReference type="Proteomes" id="UP000540698"/>
    </source>
</evidence>
<accession>A0A7X6R511</accession>
<protein>
    <recommendedName>
        <fullName evidence="6">Aminotransferase</fullName>
        <ecNumber evidence="6">2.6.1.-</ecNumber>
    </recommendedName>
</protein>
<dbReference type="PROSITE" id="PS00105">
    <property type="entry name" value="AA_TRANSFER_CLASS_1"/>
    <property type="match status" value="1"/>
</dbReference>
<comment type="similarity">
    <text evidence="2 6">Belongs to the class-I pyridoxal-phosphate-dependent aminotransferase family.</text>
</comment>
<keyword evidence="4 6" id="KW-0808">Transferase</keyword>
<feature type="domain" description="Aminotransferase class I/classII large" evidence="7">
    <location>
        <begin position="31"/>
        <end position="380"/>
    </location>
</feature>
<evidence type="ECO:0000256" key="4">
    <source>
        <dbReference type="ARBA" id="ARBA00022679"/>
    </source>
</evidence>
<organism evidence="8 9">
    <name type="scientific">Nocardia gamkensis</name>
    <dbReference type="NCBI Taxonomy" id="352869"/>
    <lineage>
        <taxon>Bacteria</taxon>
        <taxon>Bacillati</taxon>
        <taxon>Actinomycetota</taxon>
        <taxon>Actinomycetes</taxon>
        <taxon>Mycobacteriales</taxon>
        <taxon>Nocardiaceae</taxon>
        <taxon>Nocardia</taxon>
    </lineage>
</organism>
<dbReference type="GO" id="GO:0030170">
    <property type="term" value="F:pyridoxal phosphate binding"/>
    <property type="evidence" value="ECO:0007669"/>
    <property type="project" value="InterPro"/>
</dbReference>
<keyword evidence="9" id="KW-1185">Reference proteome</keyword>
<reference evidence="8 9" key="1">
    <citation type="submission" date="2020-04" db="EMBL/GenBank/DDBJ databases">
        <title>MicrobeNet Type strains.</title>
        <authorList>
            <person name="Nicholson A.C."/>
        </authorList>
    </citation>
    <scope>NUCLEOTIDE SEQUENCE [LARGE SCALE GENOMIC DNA]</scope>
    <source>
        <strain evidence="8 9">DSM 44956</strain>
    </source>
</reference>
<dbReference type="EC" id="2.6.1.-" evidence="6"/>
<name>A0A7X6R511_9NOCA</name>
<dbReference type="GO" id="GO:0006520">
    <property type="term" value="P:amino acid metabolic process"/>
    <property type="evidence" value="ECO:0007669"/>
    <property type="project" value="InterPro"/>
</dbReference>
<evidence type="ECO:0000313" key="8">
    <source>
        <dbReference type="EMBL" id="NKY28973.1"/>
    </source>
</evidence>
<comment type="cofactor">
    <cofactor evidence="1 6">
        <name>pyridoxal 5'-phosphate</name>
        <dbReference type="ChEBI" id="CHEBI:597326"/>
    </cofactor>
</comment>
<keyword evidence="3 6" id="KW-0032">Aminotransferase</keyword>
<dbReference type="Gene3D" id="3.40.640.10">
    <property type="entry name" value="Type I PLP-dependent aspartate aminotransferase-like (Major domain)"/>
    <property type="match status" value="1"/>
</dbReference>
<comment type="caution">
    <text evidence="8">The sequence shown here is derived from an EMBL/GenBank/DDBJ whole genome shotgun (WGS) entry which is preliminary data.</text>
</comment>
<gene>
    <name evidence="8" type="ORF">HGB38_22540</name>
</gene>
<evidence type="ECO:0000256" key="5">
    <source>
        <dbReference type="ARBA" id="ARBA00022898"/>
    </source>
</evidence>
<dbReference type="PANTHER" id="PTHR46383:SF2">
    <property type="entry name" value="AMINOTRANSFERASE"/>
    <property type="match status" value="1"/>
</dbReference>
<evidence type="ECO:0000256" key="2">
    <source>
        <dbReference type="ARBA" id="ARBA00007441"/>
    </source>
</evidence>
<dbReference type="InterPro" id="IPR015421">
    <property type="entry name" value="PyrdxlP-dep_Trfase_major"/>
</dbReference>
<evidence type="ECO:0000259" key="7">
    <source>
        <dbReference type="Pfam" id="PF00155"/>
    </source>
</evidence>
<evidence type="ECO:0000256" key="3">
    <source>
        <dbReference type="ARBA" id="ARBA00022576"/>
    </source>
</evidence>
<dbReference type="InterPro" id="IPR015424">
    <property type="entry name" value="PyrdxlP-dep_Trfase"/>
</dbReference>
<dbReference type="Proteomes" id="UP000540698">
    <property type="component" value="Unassembled WGS sequence"/>
</dbReference>
<sequence length="389" mass="41513">MSRESRRSTIPPFYVMDVWKAAAERARTHGDVLVLAAGQPSTPAPAPVLRATELAIRSELLGYTETFGILAIREAIAEHHRDTYGYRVDPDDVVVTTGSSGAFSLIFLAAFDPGDTIVVARPGYPAYRNTLAALGCRVLELDCGAQTRFQPTVAMLEALPEPPAGLVVASPANPTGTVIAPAELAALARWCEEHGTLLISDEIYHGITYDSVGADNATSSAWETSREAVVIGSVSKYFSMTGWRLGWMLAPSGLRPALQRLASNLTVCPPAISQYAALHAFGAEAKEELDGHVRRYAVNRRLLLDGLPKLGIADLAPADGAFYAYADIGHLTDDSRAWCADVLNHTGVALAPGVDFDTVNGHRTVRFSFAGATADIEAALLRLGHYLGG</sequence>
<proteinExistence type="inferred from homology"/>
<evidence type="ECO:0000256" key="1">
    <source>
        <dbReference type="ARBA" id="ARBA00001933"/>
    </source>
</evidence>
<dbReference type="InterPro" id="IPR004838">
    <property type="entry name" value="NHTrfase_class1_PyrdxlP-BS"/>
</dbReference>
<dbReference type="Pfam" id="PF00155">
    <property type="entry name" value="Aminotran_1_2"/>
    <property type="match status" value="1"/>
</dbReference>
<dbReference type="InterPro" id="IPR004839">
    <property type="entry name" value="Aminotransferase_I/II_large"/>
</dbReference>
<dbReference type="SUPFAM" id="SSF53383">
    <property type="entry name" value="PLP-dependent transferases"/>
    <property type="match status" value="1"/>
</dbReference>